<gene>
    <name evidence="1" type="ORF">HPB50_023541</name>
</gene>
<proteinExistence type="predicted"/>
<sequence length="700" mass="78289">MDIPADHEPEVVNTTASLERLLKLCLPSVYWSSHRIPNHEGVVYCKLKMRENEDLVSERAVIFSQDGMPGIVYSAYLRGRRVEAGRIFTCEEAETVLRNVDLYRLCRGALSESRMPLSHLTKGLQLQVVSSDGMYYSKRCNGKEASEGRIEGFVDMGPFSGEGQNVPCDHGMVIMFVPFTGKWTQIIGAFATSGNAKAEILAKVLIEATILAEANGLIVDFITCDGASWNRRMWTILGIGAKSGKITCSLEHPVDSSRQLYFLSDFPHLLKCVRNTLLQHPLNTPNGMVSIQPVRQAFKVDSTNVTLKAMPGLTSVHLQPNSFEKMRVSIAFQLFGDRVINGLLFYRDKLEASWGEIDATVEFFRRINCLIKVMTSRFSARALRPGSMSVQTLKDFLDFMSCWERHANGAGGFLSASTAVGLRVTISSTLALLDHLKKHNFKYLMTARLSQDPLENFFGIVRQSCGSNDHPTPTQFLIVVNCLSFYNLAKAVSSGNAELGEEMSSLLEPSDGSTREVRVDDLDNAVEAGNLDLADRILQRIPSDHKEYVEQKSDDRLIYYMSGYVARKFLKRNDCTECRNVLLLTTAKPAKNCEFIELCDRGGLLYPSDSLFEAVKKLEGIFTTFFSKQELCSNSVVDVMLLAKKHFDCTLGCSQHADLLTAAVVKFYVLTRLHFFVKGINESREAKRKKKLHAKISRCS</sequence>
<reference evidence="1" key="1">
    <citation type="submission" date="2020-05" db="EMBL/GenBank/DDBJ databases">
        <title>Large-scale comparative analyses of tick genomes elucidate their genetic diversity and vector capacities.</title>
        <authorList>
            <person name="Jia N."/>
            <person name="Wang J."/>
            <person name="Shi W."/>
            <person name="Du L."/>
            <person name="Sun Y."/>
            <person name="Zhan W."/>
            <person name="Jiang J."/>
            <person name="Wang Q."/>
            <person name="Zhang B."/>
            <person name="Ji P."/>
            <person name="Sakyi L.B."/>
            <person name="Cui X."/>
            <person name="Yuan T."/>
            <person name="Jiang B."/>
            <person name="Yang W."/>
            <person name="Lam T.T.-Y."/>
            <person name="Chang Q."/>
            <person name="Ding S."/>
            <person name="Wang X."/>
            <person name="Zhu J."/>
            <person name="Ruan X."/>
            <person name="Zhao L."/>
            <person name="Wei J."/>
            <person name="Que T."/>
            <person name="Du C."/>
            <person name="Cheng J."/>
            <person name="Dai P."/>
            <person name="Han X."/>
            <person name="Huang E."/>
            <person name="Gao Y."/>
            <person name="Liu J."/>
            <person name="Shao H."/>
            <person name="Ye R."/>
            <person name="Li L."/>
            <person name="Wei W."/>
            <person name="Wang X."/>
            <person name="Wang C."/>
            <person name="Yang T."/>
            <person name="Huo Q."/>
            <person name="Li W."/>
            <person name="Guo W."/>
            <person name="Chen H."/>
            <person name="Zhou L."/>
            <person name="Ni X."/>
            <person name="Tian J."/>
            <person name="Zhou Y."/>
            <person name="Sheng Y."/>
            <person name="Liu T."/>
            <person name="Pan Y."/>
            <person name="Xia L."/>
            <person name="Li J."/>
            <person name="Zhao F."/>
            <person name="Cao W."/>
        </authorList>
    </citation>
    <scope>NUCLEOTIDE SEQUENCE</scope>
    <source>
        <strain evidence="1">Hyas-2018</strain>
    </source>
</reference>
<dbReference type="Proteomes" id="UP000821845">
    <property type="component" value="Chromosome 1"/>
</dbReference>
<dbReference type="EMBL" id="CM023481">
    <property type="protein sequence ID" value="KAH6948356.1"/>
    <property type="molecule type" value="Genomic_DNA"/>
</dbReference>
<name>A0ACB7TQ41_HYAAI</name>
<evidence type="ECO:0000313" key="1">
    <source>
        <dbReference type="EMBL" id="KAH6948356.1"/>
    </source>
</evidence>
<protein>
    <submittedName>
        <fullName evidence="1">Uncharacterized protein</fullName>
    </submittedName>
</protein>
<comment type="caution">
    <text evidence="1">The sequence shown here is derived from an EMBL/GenBank/DDBJ whole genome shotgun (WGS) entry which is preliminary data.</text>
</comment>
<organism evidence="1 2">
    <name type="scientific">Hyalomma asiaticum</name>
    <name type="common">Tick</name>
    <dbReference type="NCBI Taxonomy" id="266040"/>
    <lineage>
        <taxon>Eukaryota</taxon>
        <taxon>Metazoa</taxon>
        <taxon>Ecdysozoa</taxon>
        <taxon>Arthropoda</taxon>
        <taxon>Chelicerata</taxon>
        <taxon>Arachnida</taxon>
        <taxon>Acari</taxon>
        <taxon>Parasitiformes</taxon>
        <taxon>Ixodida</taxon>
        <taxon>Ixodoidea</taxon>
        <taxon>Ixodidae</taxon>
        <taxon>Hyalomminae</taxon>
        <taxon>Hyalomma</taxon>
    </lineage>
</organism>
<keyword evidence="2" id="KW-1185">Reference proteome</keyword>
<evidence type="ECO:0000313" key="2">
    <source>
        <dbReference type="Proteomes" id="UP000821845"/>
    </source>
</evidence>
<accession>A0ACB7TQ41</accession>